<name>A0AAW8JP05_9GAMM</name>
<accession>A0AAW8JP05</accession>
<dbReference type="AlphaFoldDB" id="A0AAW8JP05"/>
<dbReference type="Pfam" id="PF14497">
    <property type="entry name" value="GST_C_3"/>
    <property type="match status" value="1"/>
</dbReference>
<proteinExistence type="predicted"/>
<feature type="domain" description="GST N-terminal" evidence="1">
    <location>
        <begin position="1"/>
        <end position="78"/>
    </location>
</feature>
<dbReference type="InterPro" id="IPR036249">
    <property type="entry name" value="Thioredoxin-like_sf"/>
</dbReference>
<sequence length="254" mass="29309">MRILYQFPLSHYCEKARWLLDHKELDYEAHNLIPGVHRAFAQLKTGQNKLPILKDQDRFIADSTEIALYLDNYYPEHSLLRADQTLRTQAININSLANELGVHVRRFGLANALSQNDDSIDIMIGEQGYLRQFEKLSKPLIKTLMSKGYKLDQDKVAESKEMMDKIIQNLNELLLENGARYFVGDRLGLADISVCSMIAPLLEISNTPWESDHSGEVSNDFYDYQQALLELPVGQYVQRIYLTERNARTDWRGV</sequence>
<gene>
    <name evidence="2" type="ORF">RFH51_16245</name>
</gene>
<dbReference type="Gene3D" id="1.20.1050.10">
    <property type="match status" value="1"/>
</dbReference>
<evidence type="ECO:0000313" key="3">
    <source>
        <dbReference type="Proteomes" id="UP001243195"/>
    </source>
</evidence>
<dbReference type="SUPFAM" id="SSF52833">
    <property type="entry name" value="Thioredoxin-like"/>
    <property type="match status" value="1"/>
</dbReference>
<evidence type="ECO:0000259" key="1">
    <source>
        <dbReference type="PROSITE" id="PS50404"/>
    </source>
</evidence>
<protein>
    <submittedName>
        <fullName evidence="2">Glutathione S-transferase</fullName>
    </submittedName>
</protein>
<dbReference type="Proteomes" id="UP001243195">
    <property type="component" value="Unassembled WGS sequence"/>
</dbReference>
<dbReference type="GO" id="GO:0006559">
    <property type="term" value="P:L-phenylalanine catabolic process"/>
    <property type="evidence" value="ECO:0007669"/>
    <property type="project" value="TreeGrafter"/>
</dbReference>
<dbReference type="GO" id="GO:0004364">
    <property type="term" value="F:glutathione transferase activity"/>
    <property type="evidence" value="ECO:0007669"/>
    <property type="project" value="TreeGrafter"/>
</dbReference>
<dbReference type="PANTHER" id="PTHR42673">
    <property type="entry name" value="MALEYLACETOACETATE ISOMERASE"/>
    <property type="match status" value="1"/>
</dbReference>
<dbReference type="GO" id="GO:0016034">
    <property type="term" value="F:maleylacetoacetate isomerase activity"/>
    <property type="evidence" value="ECO:0007669"/>
    <property type="project" value="TreeGrafter"/>
</dbReference>
<dbReference type="GO" id="GO:0006749">
    <property type="term" value="P:glutathione metabolic process"/>
    <property type="evidence" value="ECO:0007669"/>
    <property type="project" value="TreeGrafter"/>
</dbReference>
<dbReference type="InterPro" id="IPR036282">
    <property type="entry name" value="Glutathione-S-Trfase_C_sf"/>
</dbReference>
<dbReference type="InterPro" id="IPR004045">
    <property type="entry name" value="Glutathione_S-Trfase_N"/>
</dbReference>
<dbReference type="Pfam" id="PF13417">
    <property type="entry name" value="GST_N_3"/>
    <property type="match status" value="1"/>
</dbReference>
<dbReference type="InterPro" id="IPR004046">
    <property type="entry name" value="GST_C"/>
</dbReference>
<dbReference type="PANTHER" id="PTHR42673:SF4">
    <property type="entry name" value="MALEYLACETOACETATE ISOMERASE"/>
    <property type="match status" value="1"/>
</dbReference>
<dbReference type="CDD" id="cd00570">
    <property type="entry name" value="GST_N_family"/>
    <property type="match status" value="1"/>
</dbReference>
<dbReference type="Gene3D" id="3.40.30.10">
    <property type="entry name" value="Glutaredoxin"/>
    <property type="match status" value="1"/>
</dbReference>
<reference evidence="2" key="1">
    <citation type="submission" date="2023-08" db="EMBL/GenBank/DDBJ databases">
        <title>Emergence of clinically-relevant ST2 carbapenem-resistant Acinetobacter baumannii strains in hospital sewages in Zhejiang, East of China.</title>
        <authorList>
            <person name="Kaichao C."/>
            <person name="Zhang R."/>
        </authorList>
    </citation>
    <scope>NUCLEOTIDE SEQUENCE</scope>
    <source>
        <strain evidence="2">M-SY-60</strain>
    </source>
</reference>
<dbReference type="EMBL" id="JAVIDA010000031">
    <property type="protein sequence ID" value="MDQ9073006.1"/>
    <property type="molecule type" value="Genomic_DNA"/>
</dbReference>
<dbReference type="PROSITE" id="PS50404">
    <property type="entry name" value="GST_NTER"/>
    <property type="match status" value="1"/>
</dbReference>
<dbReference type="SUPFAM" id="SSF47616">
    <property type="entry name" value="GST C-terminal domain-like"/>
    <property type="match status" value="1"/>
</dbReference>
<dbReference type="RefSeq" id="WP_277092452.1">
    <property type="nucleotide sequence ID" value="NZ_DAMBEH010000020.1"/>
</dbReference>
<evidence type="ECO:0000313" key="2">
    <source>
        <dbReference type="EMBL" id="MDQ9073006.1"/>
    </source>
</evidence>
<comment type="caution">
    <text evidence="2">The sequence shown here is derived from an EMBL/GenBank/DDBJ whole genome shotgun (WGS) entry which is preliminary data.</text>
</comment>
<organism evidence="2 3">
    <name type="scientific">Acinetobacter gerneri</name>
    <dbReference type="NCBI Taxonomy" id="202952"/>
    <lineage>
        <taxon>Bacteria</taxon>
        <taxon>Pseudomonadati</taxon>
        <taxon>Pseudomonadota</taxon>
        <taxon>Gammaproteobacteria</taxon>
        <taxon>Moraxellales</taxon>
        <taxon>Moraxellaceae</taxon>
        <taxon>Acinetobacter</taxon>
    </lineage>
</organism>